<dbReference type="Proteomes" id="UP000195221">
    <property type="component" value="Unassembled WGS sequence"/>
</dbReference>
<sequence length="91" mass="10360">MTRLPFRSENTKATLAQHDSDAGEPSWRFYEEVFEREVVYLKLKGVDVEVSSTAQGNEVTIRLPVKTAEQLGLHTNVRPKLWTVACDPDKQ</sequence>
<feature type="region of interest" description="Disordered" evidence="1">
    <location>
        <begin position="1"/>
        <end position="23"/>
    </location>
</feature>
<accession>A0A242MLI2</accession>
<name>A0A242MLI2_CABSO</name>
<evidence type="ECO:0000313" key="3">
    <source>
        <dbReference type="Proteomes" id="UP000195221"/>
    </source>
</evidence>
<comment type="caution">
    <text evidence="2">The sequence shown here is derived from an EMBL/GenBank/DDBJ whole genome shotgun (WGS) entry which is preliminary data.</text>
</comment>
<gene>
    <name evidence="2" type="ORF">PAMC26577_21705</name>
</gene>
<evidence type="ECO:0000256" key="1">
    <source>
        <dbReference type="SAM" id="MobiDB-lite"/>
    </source>
</evidence>
<organism evidence="2 3">
    <name type="scientific">Caballeronia sordidicola</name>
    <name type="common">Burkholderia sordidicola</name>
    <dbReference type="NCBI Taxonomy" id="196367"/>
    <lineage>
        <taxon>Bacteria</taxon>
        <taxon>Pseudomonadati</taxon>
        <taxon>Pseudomonadota</taxon>
        <taxon>Betaproteobacteria</taxon>
        <taxon>Burkholderiales</taxon>
        <taxon>Burkholderiaceae</taxon>
        <taxon>Caballeronia</taxon>
    </lineage>
</organism>
<proteinExistence type="predicted"/>
<protein>
    <submittedName>
        <fullName evidence="2">Uncharacterized protein</fullName>
    </submittedName>
</protein>
<dbReference type="AlphaFoldDB" id="A0A242MLI2"/>
<reference evidence="2 3" key="1">
    <citation type="submission" date="2017-03" db="EMBL/GenBank/DDBJ databases">
        <title>Genome analysis of strain PAMC 26577.</title>
        <authorList>
            <person name="Oh H.-M."/>
            <person name="Yang J.-A."/>
        </authorList>
    </citation>
    <scope>NUCLEOTIDE SEQUENCE [LARGE SCALE GENOMIC DNA]</scope>
    <source>
        <strain evidence="2 3">PAMC 26577</strain>
    </source>
</reference>
<dbReference type="EMBL" id="NBTZ01000093">
    <property type="protein sequence ID" value="OTP72179.1"/>
    <property type="molecule type" value="Genomic_DNA"/>
</dbReference>
<evidence type="ECO:0000313" key="2">
    <source>
        <dbReference type="EMBL" id="OTP72179.1"/>
    </source>
</evidence>